<dbReference type="InterPro" id="IPR000515">
    <property type="entry name" value="MetI-like"/>
</dbReference>
<dbReference type="InterPro" id="IPR035906">
    <property type="entry name" value="MetI-like_sf"/>
</dbReference>
<feature type="transmembrane region" description="Helical" evidence="7">
    <location>
        <begin position="546"/>
        <end position="571"/>
    </location>
</feature>
<feature type="transmembrane region" description="Helical" evidence="7">
    <location>
        <begin position="494"/>
        <end position="517"/>
    </location>
</feature>
<evidence type="ECO:0000256" key="6">
    <source>
        <dbReference type="ARBA" id="ARBA00023136"/>
    </source>
</evidence>
<feature type="transmembrane region" description="Helical" evidence="7">
    <location>
        <begin position="21"/>
        <end position="50"/>
    </location>
</feature>
<dbReference type="RefSeq" id="WP_252920336.1">
    <property type="nucleotide sequence ID" value="NZ_JAAAMM010000006.1"/>
</dbReference>
<evidence type="ECO:0000256" key="5">
    <source>
        <dbReference type="ARBA" id="ARBA00022989"/>
    </source>
</evidence>
<reference evidence="9 10" key="1">
    <citation type="submission" date="2020-08" db="EMBL/GenBank/DDBJ databases">
        <title>Genomic Encyclopedia of Type Strains, Phase IV (KMG-IV): sequencing the most valuable type-strain genomes for metagenomic binning, comparative biology and taxonomic classification.</title>
        <authorList>
            <person name="Goeker M."/>
        </authorList>
    </citation>
    <scope>NUCLEOTIDE SEQUENCE [LARGE SCALE GENOMIC DNA]</scope>
    <source>
        <strain evidence="9 10">DSM 103570</strain>
    </source>
</reference>
<comment type="subcellular location">
    <subcellularLocation>
        <location evidence="1">Cell membrane</location>
        <topology evidence="1">Multi-pass membrane protein</topology>
    </subcellularLocation>
</comment>
<dbReference type="EMBL" id="JACIEM010000006">
    <property type="protein sequence ID" value="MBB4005243.1"/>
    <property type="molecule type" value="Genomic_DNA"/>
</dbReference>
<feature type="transmembrane region" description="Helical" evidence="7">
    <location>
        <begin position="261"/>
        <end position="288"/>
    </location>
</feature>
<evidence type="ECO:0000259" key="8">
    <source>
        <dbReference type="PROSITE" id="PS50928"/>
    </source>
</evidence>
<dbReference type="AlphaFoldDB" id="A0A7W6HHF3"/>
<feature type="domain" description="ABC transmembrane type-1" evidence="8">
    <location>
        <begin position="70"/>
        <end position="285"/>
    </location>
</feature>
<dbReference type="SUPFAM" id="SSF161098">
    <property type="entry name" value="MetI-like"/>
    <property type="match status" value="2"/>
</dbReference>
<feature type="transmembrane region" description="Helical" evidence="7">
    <location>
        <begin position="112"/>
        <end position="142"/>
    </location>
</feature>
<feature type="transmembrane region" description="Helical" evidence="7">
    <location>
        <begin position="162"/>
        <end position="184"/>
    </location>
</feature>
<feature type="transmembrane region" description="Helical" evidence="7">
    <location>
        <begin position="412"/>
        <end position="438"/>
    </location>
</feature>
<dbReference type="GO" id="GO:0055085">
    <property type="term" value="P:transmembrane transport"/>
    <property type="evidence" value="ECO:0007669"/>
    <property type="project" value="InterPro"/>
</dbReference>
<dbReference type="PANTHER" id="PTHR30183:SF6">
    <property type="entry name" value="INNER MEMBRANE ABC TRANSPORTER PERMEASE PROTEIN YNJC"/>
    <property type="match status" value="1"/>
</dbReference>
<comment type="caution">
    <text evidence="9">The sequence shown here is derived from an EMBL/GenBank/DDBJ whole genome shotgun (WGS) entry which is preliminary data.</text>
</comment>
<feature type="transmembrane region" description="Helical" evidence="7">
    <location>
        <begin position="315"/>
        <end position="345"/>
    </location>
</feature>
<keyword evidence="6 7" id="KW-0472">Membrane</keyword>
<evidence type="ECO:0000256" key="3">
    <source>
        <dbReference type="ARBA" id="ARBA00022475"/>
    </source>
</evidence>
<feature type="domain" description="ABC transmembrane type-1" evidence="8">
    <location>
        <begin position="369"/>
        <end position="564"/>
    </location>
</feature>
<gene>
    <name evidence="9" type="ORF">GGR03_004342</name>
</gene>
<evidence type="ECO:0000313" key="9">
    <source>
        <dbReference type="EMBL" id="MBB4005243.1"/>
    </source>
</evidence>
<evidence type="ECO:0000256" key="1">
    <source>
        <dbReference type="ARBA" id="ARBA00004651"/>
    </source>
</evidence>
<keyword evidence="3" id="KW-1003">Cell membrane</keyword>
<sequence>MDEALRQLRPSGQGAVRGLALPWLIALLLAAPVAVGLAGVALPAFGYLPALGGDRLSLAPFRQLLAEPGLAASVGLSLAAGLLTTLVSVAGVAIFLAAFFGTQAFRAARQGLAPLLAVPHAAAAFGLLFLIAPSGLIFRLAAPVLGLDRPPDLLIVGDPLGLSMMAALIAKEMPFLLLVAFAALPQAEPERRMQLARSLGYGRMAGFLLTVWPTVYRQIRLPIVAVAAFASSVVDVAMILGPSTPAPLAVRLLSWMNDPDLAQRFVASAGALLQLAVTLTVILAWLGLERLALALRRLLSRSGRRFAADGPARRLAALPVALSGLAVIVGLLLLLLWSFAGFWAFPDLAPAELTLRNWQRALASASGPLWTSFVVALSAALLALVLVVLLLEGRRRRFPAARAGEVRLTSTIAGLIYLPLIVPQVAFVFGLQVLILGAGLTPSLPLLVAVHLVFVAPYAALALADPWFALDPRYERVAASLGRGRLTAFTRVRLPLLAAPVMTALAIGFAVSIGQYLPTVLIGGGRLPTITTEAVALAAGGDRRVIGVYALLQTLLPFALFALAALVPALLAGRRRGMRAA</sequence>
<keyword evidence="5 7" id="KW-1133">Transmembrane helix</keyword>
<organism evidence="9 10">
    <name type="scientific">Aurantimonas endophytica</name>
    <dbReference type="NCBI Taxonomy" id="1522175"/>
    <lineage>
        <taxon>Bacteria</taxon>
        <taxon>Pseudomonadati</taxon>
        <taxon>Pseudomonadota</taxon>
        <taxon>Alphaproteobacteria</taxon>
        <taxon>Hyphomicrobiales</taxon>
        <taxon>Aurantimonadaceae</taxon>
        <taxon>Aurantimonas</taxon>
    </lineage>
</organism>
<keyword evidence="2" id="KW-0813">Transport</keyword>
<evidence type="ECO:0000313" key="10">
    <source>
        <dbReference type="Proteomes" id="UP000588647"/>
    </source>
</evidence>
<dbReference type="CDD" id="cd06261">
    <property type="entry name" value="TM_PBP2"/>
    <property type="match status" value="1"/>
</dbReference>
<keyword evidence="10" id="KW-1185">Reference proteome</keyword>
<dbReference type="GO" id="GO:0005886">
    <property type="term" value="C:plasma membrane"/>
    <property type="evidence" value="ECO:0007669"/>
    <property type="project" value="UniProtKB-SubCell"/>
</dbReference>
<dbReference type="PROSITE" id="PS50928">
    <property type="entry name" value="ABC_TM1"/>
    <property type="match status" value="2"/>
</dbReference>
<proteinExistence type="predicted"/>
<feature type="transmembrane region" description="Helical" evidence="7">
    <location>
        <begin position="70"/>
        <end position="100"/>
    </location>
</feature>
<evidence type="ECO:0000256" key="4">
    <source>
        <dbReference type="ARBA" id="ARBA00022692"/>
    </source>
</evidence>
<dbReference type="Gene3D" id="1.10.3720.10">
    <property type="entry name" value="MetI-like"/>
    <property type="match status" value="2"/>
</dbReference>
<accession>A0A7W6HHF3</accession>
<protein>
    <submittedName>
        <fullName evidence="9">Putative thiamine transport system permease protein</fullName>
    </submittedName>
</protein>
<feature type="transmembrane region" description="Helical" evidence="7">
    <location>
        <begin position="444"/>
        <end position="464"/>
    </location>
</feature>
<dbReference type="PANTHER" id="PTHR30183">
    <property type="entry name" value="MOLYBDENUM TRANSPORT SYSTEM PERMEASE PROTEIN MODB"/>
    <property type="match status" value="1"/>
</dbReference>
<keyword evidence="4 7" id="KW-0812">Transmembrane</keyword>
<evidence type="ECO:0000256" key="7">
    <source>
        <dbReference type="SAM" id="Phobius"/>
    </source>
</evidence>
<name>A0A7W6HHF3_9HYPH</name>
<evidence type="ECO:0000256" key="2">
    <source>
        <dbReference type="ARBA" id="ARBA00022448"/>
    </source>
</evidence>
<feature type="transmembrane region" description="Helical" evidence="7">
    <location>
        <begin position="221"/>
        <end position="241"/>
    </location>
</feature>
<feature type="transmembrane region" description="Helical" evidence="7">
    <location>
        <begin position="369"/>
        <end position="391"/>
    </location>
</feature>
<dbReference type="Proteomes" id="UP000588647">
    <property type="component" value="Unassembled WGS sequence"/>
</dbReference>